<keyword evidence="8 9" id="KW-0807">Transducer</keyword>
<dbReference type="GO" id="GO:0004930">
    <property type="term" value="F:G protein-coupled receptor activity"/>
    <property type="evidence" value="ECO:0000318"/>
    <property type="project" value="GO_Central"/>
</dbReference>
<dbReference type="PhylomeDB" id="A7RYK4"/>
<dbReference type="InterPro" id="IPR017452">
    <property type="entry name" value="GPCR_Rhodpsn_7TM"/>
</dbReference>
<evidence type="ECO:0000256" key="1">
    <source>
        <dbReference type="ARBA" id="ARBA00004651"/>
    </source>
</evidence>
<evidence type="ECO:0000256" key="6">
    <source>
        <dbReference type="ARBA" id="ARBA00023136"/>
    </source>
</evidence>
<dbReference type="InterPro" id="IPR000276">
    <property type="entry name" value="GPCR_Rhodpsn"/>
</dbReference>
<dbReference type="SMART" id="SM01381">
    <property type="entry name" value="7TM_GPCR_Srsx"/>
    <property type="match status" value="1"/>
</dbReference>
<feature type="non-terminal residue" evidence="12">
    <location>
        <position position="271"/>
    </location>
</feature>
<feature type="transmembrane region" description="Helical" evidence="10">
    <location>
        <begin position="244"/>
        <end position="263"/>
    </location>
</feature>
<evidence type="ECO:0000256" key="3">
    <source>
        <dbReference type="ARBA" id="ARBA00022692"/>
    </source>
</evidence>
<evidence type="ECO:0000256" key="2">
    <source>
        <dbReference type="ARBA" id="ARBA00022475"/>
    </source>
</evidence>
<gene>
    <name evidence="12" type="ORF">NEMVEDRAFT_v1g34594</name>
</gene>
<evidence type="ECO:0000313" key="13">
    <source>
        <dbReference type="Proteomes" id="UP000001593"/>
    </source>
</evidence>
<dbReference type="GO" id="GO:0005886">
    <property type="term" value="C:plasma membrane"/>
    <property type="evidence" value="ECO:0000318"/>
    <property type="project" value="GO_Central"/>
</dbReference>
<feature type="domain" description="G-protein coupled receptors family 1 profile" evidence="11">
    <location>
        <begin position="15"/>
        <end position="263"/>
    </location>
</feature>
<feature type="transmembrane region" description="Helical" evidence="10">
    <location>
        <begin position="77"/>
        <end position="99"/>
    </location>
</feature>
<dbReference type="CDD" id="cd00637">
    <property type="entry name" value="7tm_classA_rhodopsin-like"/>
    <property type="match status" value="1"/>
</dbReference>
<dbReference type="HOGENOM" id="CLU_009579_11_5_1"/>
<sequence length="271" mass="30887">LAVFSIISGLIAFCGNSVVLLAIYKTQSLRTNSNLFIASLAGSDWLVGCVMQPLLVYKCVKYSYFGDDLRENDPFKVATDFLWIQAILVTTFGLTAVSVDRFIAITMVFRYKTLLTVKRCGYIIIFNWTFSFLFASMRLFLPEDKLSLLWLTTAVLSCGLPFAVTFYCYAAIFKAARTQMRRIVTEATGKEGRRVEEARHRKTAWTIGIVITLFFFLWFPSLVIASINLTLNAGCTKKLFAREVWLWVELVAYSSSSINPWVYSMRSVEFR</sequence>
<dbReference type="Gene3D" id="1.20.1070.10">
    <property type="entry name" value="Rhodopsin 7-helix transmembrane proteins"/>
    <property type="match status" value="1"/>
</dbReference>
<evidence type="ECO:0000256" key="8">
    <source>
        <dbReference type="ARBA" id="ARBA00023224"/>
    </source>
</evidence>
<evidence type="ECO:0000256" key="4">
    <source>
        <dbReference type="ARBA" id="ARBA00022989"/>
    </source>
</evidence>
<feature type="transmembrane region" description="Helical" evidence="10">
    <location>
        <begin position="147"/>
        <end position="172"/>
    </location>
</feature>
<evidence type="ECO:0000256" key="7">
    <source>
        <dbReference type="ARBA" id="ARBA00023170"/>
    </source>
</evidence>
<evidence type="ECO:0000259" key="11">
    <source>
        <dbReference type="PROSITE" id="PS50262"/>
    </source>
</evidence>
<feature type="transmembrane region" description="Helical" evidence="10">
    <location>
        <begin position="6"/>
        <end position="24"/>
    </location>
</feature>
<dbReference type="Pfam" id="PF00001">
    <property type="entry name" value="7tm_1"/>
    <property type="match status" value="2"/>
</dbReference>
<name>A7RYK4_NEMVE</name>
<dbReference type="Proteomes" id="UP000001593">
    <property type="component" value="Unassembled WGS sequence"/>
</dbReference>
<keyword evidence="2" id="KW-1003">Cell membrane</keyword>
<keyword evidence="5 9" id="KW-0297">G-protein coupled receptor</keyword>
<keyword evidence="6 10" id="KW-0472">Membrane</keyword>
<feature type="transmembrane region" description="Helical" evidence="10">
    <location>
        <begin position="120"/>
        <end position="141"/>
    </location>
</feature>
<dbReference type="PANTHER" id="PTHR24249:SF372">
    <property type="entry name" value="G-PROTEIN COUPLED RECEPTORS FAMILY 1 PROFILE DOMAIN-CONTAINING PROTEIN"/>
    <property type="match status" value="1"/>
</dbReference>
<dbReference type="InParanoid" id="A7RYK4"/>
<accession>A7RYK4</accession>
<proteinExistence type="inferred from homology"/>
<dbReference type="PRINTS" id="PR00237">
    <property type="entry name" value="GPCRRHODOPSN"/>
</dbReference>
<evidence type="ECO:0000256" key="10">
    <source>
        <dbReference type="SAM" id="Phobius"/>
    </source>
</evidence>
<protein>
    <recommendedName>
        <fullName evidence="11">G-protein coupled receptors family 1 profile domain-containing protein</fullName>
    </recommendedName>
</protein>
<feature type="transmembrane region" description="Helical" evidence="10">
    <location>
        <begin position="203"/>
        <end position="224"/>
    </location>
</feature>
<keyword evidence="7 9" id="KW-0675">Receptor</keyword>
<organism evidence="12 13">
    <name type="scientific">Nematostella vectensis</name>
    <name type="common">Starlet sea anemone</name>
    <dbReference type="NCBI Taxonomy" id="45351"/>
    <lineage>
        <taxon>Eukaryota</taxon>
        <taxon>Metazoa</taxon>
        <taxon>Cnidaria</taxon>
        <taxon>Anthozoa</taxon>
        <taxon>Hexacorallia</taxon>
        <taxon>Actiniaria</taxon>
        <taxon>Edwardsiidae</taxon>
        <taxon>Nematostella</taxon>
    </lineage>
</organism>
<feature type="non-terminal residue" evidence="12">
    <location>
        <position position="1"/>
    </location>
</feature>
<keyword evidence="3 9" id="KW-0812">Transmembrane</keyword>
<evidence type="ECO:0000256" key="9">
    <source>
        <dbReference type="RuleBase" id="RU000688"/>
    </source>
</evidence>
<dbReference type="GO" id="GO:0007186">
    <property type="term" value="P:G protein-coupled receptor signaling pathway"/>
    <property type="evidence" value="ECO:0000318"/>
    <property type="project" value="GO_Central"/>
</dbReference>
<reference evidence="12 13" key="1">
    <citation type="journal article" date="2007" name="Science">
        <title>Sea anemone genome reveals ancestral eumetazoan gene repertoire and genomic organization.</title>
        <authorList>
            <person name="Putnam N.H."/>
            <person name="Srivastava M."/>
            <person name="Hellsten U."/>
            <person name="Dirks B."/>
            <person name="Chapman J."/>
            <person name="Salamov A."/>
            <person name="Terry A."/>
            <person name="Shapiro H."/>
            <person name="Lindquist E."/>
            <person name="Kapitonov V.V."/>
            <person name="Jurka J."/>
            <person name="Genikhovich G."/>
            <person name="Grigoriev I.V."/>
            <person name="Lucas S.M."/>
            <person name="Steele R.E."/>
            <person name="Finnerty J.R."/>
            <person name="Technau U."/>
            <person name="Martindale M.Q."/>
            <person name="Rokhsar D.S."/>
        </authorList>
    </citation>
    <scope>NUCLEOTIDE SEQUENCE [LARGE SCALE GENOMIC DNA]</scope>
    <source>
        <strain evidence="13">CH2 X CH6</strain>
    </source>
</reference>
<evidence type="ECO:0000313" key="12">
    <source>
        <dbReference type="EMBL" id="EDO43538.1"/>
    </source>
</evidence>
<evidence type="ECO:0000256" key="5">
    <source>
        <dbReference type="ARBA" id="ARBA00023040"/>
    </source>
</evidence>
<dbReference type="STRING" id="45351.A7RYK4"/>
<dbReference type="OMA" id="FRTACKK"/>
<keyword evidence="4 10" id="KW-1133">Transmembrane helix</keyword>
<comment type="subcellular location">
    <subcellularLocation>
        <location evidence="1">Cell membrane</location>
        <topology evidence="1">Multi-pass membrane protein</topology>
    </subcellularLocation>
</comment>
<comment type="similarity">
    <text evidence="9">Belongs to the G-protein coupled receptor 1 family.</text>
</comment>
<dbReference type="eggNOG" id="KOG3656">
    <property type="taxonomic scope" value="Eukaryota"/>
</dbReference>
<dbReference type="PROSITE" id="PS50262">
    <property type="entry name" value="G_PROTEIN_RECEP_F1_2"/>
    <property type="match status" value="1"/>
</dbReference>
<dbReference type="PROSITE" id="PS00237">
    <property type="entry name" value="G_PROTEIN_RECEP_F1_1"/>
    <property type="match status" value="1"/>
</dbReference>
<dbReference type="PANTHER" id="PTHR24249">
    <property type="entry name" value="HISTAMINE RECEPTOR-RELATED G-PROTEIN COUPLED RECEPTOR"/>
    <property type="match status" value="1"/>
</dbReference>
<keyword evidence="13" id="KW-1185">Reference proteome</keyword>
<feature type="transmembrane region" description="Helical" evidence="10">
    <location>
        <begin position="36"/>
        <end position="57"/>
    </location>
</feature>
<dbReference type="EMBL" id="DS469553">
    <property type="protein sequence ID" value="EDO43538.1"/>
    <property type="molecule type" value="Genomic_DNA"/>
</dbReference>
<dbReference type="AlphaFoldDB" id="A7RYK4"/>
<dbReference type="InterPro" id="IPR050569">
    <property type="entry name" value="TAAR"/>
</dbReference>
<dbReference type="SUPFAM" id="SSF81321">
    <property type="entry name" value="Family A G protein-coupled receptor-like"/>
    <property type="match status" value="1"/>
</dbReference>